<dbReference type="Proteomes" id="UP000193083">
    <property type="component" value="Unassembled WGS sequence"/>
</dbReference>
<dbReference type="EMBL" id="FXBL01000004">
    <property type="protein sequence ID" value="SMH47964.1"/>
    <property type="molecule type" value="Genomic_DNA"/>
</dbReference>
<dbReference type="InterPro" id="IPR009003">
    <property type="entry name" value="Peptidase_S1_PA"/>
</dbReference>
<dbReference type="Gene3D" id="3.50.4.10">
    <property type="entry name" value="Hepatocyte Growth Factor"/>
    <property type="match status" value="2"/>
</dbReference>
<dbReference type="GO" id="GO:0004252">
    <property type="term" value="F:serine-type endopeptidase activity"/>
    <property type="evidence" value="ECO:0007669"/>
    <property type="project" value="InterPro"/>
</dbReference>
<evidence type="ECO:0000313" key="6">
    <source>
        <dbReference type="Proteomes" id="UP000193083"/>
    </source>
</evidence>
<dbReference type="SUPFAM" id="SSF50494">
    <property type="entry name" value="Trypsin-like serine proteases"/>
    <property type="match status" value="1"/>
</dbReference>
<evidence type="ECO:0000313" key="5">
    <source>
        <dbReference type="EMBL" id="SMH47964.1"/>
    </source>
</evidence>
<name>A0A1X7PA47_9HYPH</name>
<dbReference type="InterPro" id="IPR001940">
    <property type="entry name" value="Peptidase_S1C"/>
</dbReference>
<dbReference type="SMART" id="SM00473">
    <property type="entry name" value="PAN_AP"/>
    <property type="match status" value="1"/>
</dbReference>
<gene>
    <name evidence="5" type="ORF">SAMN02982922_3632</name>
</gene>
<feature type="signal peptide" evidence="3">
    <location>
        <begin position="1"/>
        <end position="25"/>
    </location>
</feature>
<evidence type="ECO:0000256" key="1">
    <source>
        <dbReference type="ARBA" id="ARBA00022737"/>
    </source>
</evidence>
<dbReference type="PANTHER" id="PTHR43019">
    <property type="entry name" value="SERINE ENDOPROTEASE DEGS"/>
    <property type="match status" value="1"/>
</dbReference>
<dbReference type="PROSITE" id="PS50948">
    <property type="entry name" value="PAN"/>
    <property type="match status" value="1"/>
</dbReference>
<sequence length="400" mass="43182">MRSSKCLRLCSALFMLWFMAIATHAEEPVGSGTAFFVNSDGWAVTNAHVIRDCSRITTGDGSRISEVKLDVGNDLAAIRINAKSTTVIAIRPSGARLGEDIAAFGYPLASVLSSSVKITTGNVNSLMGLGDDTRYLQISTPIQPGNSGGPIVDRKGALLGVTTATLRPEAGGGALPQNVNFAIRATLLQTFLESRSIEFEVASTASVELTTADLAERLQPAILQIVCYGGGTGQKGSESTTSTTVPLPEPYRASRKFSTLDGHDVVGFDYATLRNVGLQQCKQACVDDSRCSAITYNKRERFCFLKDDAKLLVQNADAYAMVVDELSAEMKLSTFVIGSGKDIPGSDYRRLKTDFITCYLECEIDNLCRAFSYVRKKRECWLKNRVGPVSLKHGVDSGIK</sequence>
<dbReference type="CDD" id="cd01100">
    <property type="entry name" value="APPLE_Factor_XI_like"/>
    <property type="match status" value="1"/>
</dbReference>
<evidence type="ECO:0000256" key="2">
    <source>
        <dbReference type="ARBA" id="ARBA00023157"/>
    </source>
</evidence>
<dbReference type="Pfam" id="PF14295">
    <property type="entry name" value="PAN_4"/>
    <property type="match status" value="1"/>
</dbReference>
<evidence type="ECO:0000259" key="4">
    <source>
        <dbReference type="PROSITE" id="PS50948"/>
    </source>
</evidence>
<dbReference type="InterPro" id="IPR003609">
    <property type="entry name" value="Pan_app"/>
</dbReference>
<accession>A0A1X7PA47</accession>
<dbReference type="Pfam" id="PF00024">
    <property type="entry name" value="PAN_1"/>
    <property type="match status" value="1"/>
</dbReference>
<dbReference type="Gene3D" id="2.40.10.10">
    <property type="entry name" value="Trypsin-like serine proteases"/>
    <property type="match status" value="2"/>
</dbReference>
<keyword evidence="2" id="KW-1015">Disulfide bond</keyword>
<dbReference type="SUPFAM" id="SSF57414">
    <property type="entry name" value="Hairpin loop containing domain-like"/>
    <property type="match status" value="1"/>
</dbReference>
<proteinExistence type="predicted"/>
<dbReference type="PANTHER" id="PTHR43019:SF23">
    <property type="entry name" value="PROTEASE DO-LIKE 5, CHLOROPLASTIC"/>
    <property type="match status" value="1"/>
</dbReference>
<dbReference type="InterPro" id="IPR043504">
    <property type="entry name" value="Peptidase_S1_PA_chymotrypsin"/>
</dbReference>
<feature type="chain" id="PRO_5012710898" evidence="3">
    <location>
        <begin position="26"/>
        <end position="400"/>
    </location>
</feature>
<keyword evidence="1" id="KW-0677">Repeat</keyword>
<dbReference type="AlphaFoldDB" id="A0A1X7PA47"/>
<dbReference type="InterPro" id="IPR000177">
    <property type="entry name" value="Apple"/>
</dbReference>
<keyword evidence="3" id="KW-0732">Signal</keyword>
<dbReference type="PRINTS" id="PR00834">
    <property type="entry name" value="PROTEASES2C"/>
</dbReference>
<dbReference type="GO" id="GO:0006508">
    <property type="term" value="P:proteolysis"/>
    <property type="evidence" value="ECO:0007669"/>
    <property type="project" value="InterPro"/>
</dbReference>
<dbReference type="Pfam" id="PF13365">
    <property type="entry name" value="Trypsin_2"/>
    <property type="match status" value="1"/>
</dbReference>
<protein>
    <submittedName>
        <fullName evidence="5">PAN domain-containing protein</fullName>
    </submittedName>
</protein>
<dbReference type="GO" id="GO:0005576">
    <property type="term" value="C:extracellular region"/>
    <property type="evidence" value="ECO:0007669"/>
    <property type="project" value="InterPro"/>
</dbReference>
<reference evidence="5 6" key="1">
    <citation type="submission" date="2017-04" db="EMBL/GenBank/DDBJ databases">
        <authorList>
            <person name="Afonso C.L."/>
            <person name="Miller P.J."/>
            <person name="Scott M.A."/>
            <person name="Spackman E."/>
            <person name="Goraichik I."/>
            <person name="Dimitrov K.M."/>
            <person name="Suarez D.L."/>
            <person name="Swayne D.E."/>
        </authorList>
    </citation>
    <scope>NUCLEOTIDE SEQUENCE [LARGE SCALE GENOMIC DNA]</scope>
    <source>
        <strain evidence="5 6">B5P</strain>
    </source>
</reference>
<feature type="domain" description="Apple" evidence="4">
    <location>
        <begin position="253"/>
        <end position="323"/>
    </location>
</feature>
<evidence type="ECO:0000256" key="3">
    <source>
        <dbReference type="SAM" id="SignalP"/>
    </source>
</evidence>
<organism evidence="5 6">
    <name type="scientific">Mesorhizobium australicum</name>
    <dbReference type="NCBI Taxonomy" id="536018"/>
    <lineage>
        <taxon>Bacteria</taxon>
        <taxon>Pseudomonadati</taxon>
        <taxon>Pseudomonadota</taxon>
        <taxon>Alphaproteobacteria</taxon>
        <taxon>Hyphomicrobiales</taxon>
        <taxon>Phyllobacteriaceae</taxon>
        <taxon>Mesorhizobium</taxon>
    </lineage>
</organism>
<keyword evidence="6" id="KW-1185">Reference proteome</keyword>